<accession>A0A5J4Z6J3</accession>
<evidence type="ECO:0000256" key="4">
    <source>
        <dbReference type="ARBA" id="ARBA00022640"/>
    </source>
</evidence>
<dbReference type="AlphaFoldDB" id="A0A5J4Z6J3"/>
<sequence length="223" mass="24081">MAAAFVSGAGAALGRVNKVAAIQSKSVKAAVPVKAGRIAMMAEMSKSIPFLEKPKNLDGSMAGDVGFDPLGFSDKWDVKFLREAELKHGRICMLAALGFIYPEIMGGKSIPSPEGYFTELNPLKAVKTIPTAGLLQIVLFVMVLEAISWNKVFMDKTSAPGDFKFDPLGLKSPKMELSEVKNGRLAMIAVGGMIHQVLLTKQPILAQLKNGPYLPKESMFPIW</sequence>
<dbReference type="GO" id="GO:0009507">
    <property type="term" value="C:chloroplast"/>
    <property type="evidence" value="ECO:0007669"/>
    <property type="project" value="UniProtKB-SubCell"/>
</dbReference>
<dbReference type="Gene3D" id="1.10.3460.10">
    <property type="entry name" value="Chlorophyll a/b binding protein domain"/>
    <property type="match status" value="1"/>
</dbReference>
<feature type="binding site" evidence="5">
    <location>
        <position position="196"/>
    </location>
    <ligand>
        <name>chlorophyll a</name>
        <dbReference type="ChEBI" id="CHEBI:58416"/>
        <label>1</label>
    </ligand>
</feature>
<dbReference type="InterPro" id="IPR001344">
    <property type="entry name" value="Chloro_AB-bd_pln"/>
</dbReference>
<proteinExistence type="evidence at protein level"/>
<keyword evidence="7" id="KW-1185">Reference proteome</keyword>
<feature type="binding site" evidence="5">
    <location>
        <position position="73"/>
    </location>
    <ligand>
        <name>chlorophyll a</name>
        <dbReference type="ChEBI" id="CHEBI:58416"/>
        <label>1</label>
    </ligand>
</feature>
<dbReference type="Pfam" id="PF00504">
    <property type="entry name" value="Chloroa_b-bind"/>
    <property type="match status" value="1"/>
</dbReference>
<keyword evidence="5" id="KW-0148">Chlorophyll</keyword>
<feature type="binding site" evidence="5">
    <location>
        <position position="184"/>
    </location>
    <ligand>
        <name>chlorophyll a</name>
        <dbReference type="ChEBI" id="CHEBI:58416"/>
        <label>1</label>
    </ligand>
</feature>
<keyword evidence="4" id="KW-0934">Plastid</keyword>
<dbReference type="InterPro" id="IPR022796">
    <property type="entry name" value="Chloroa_b-bind"/>
</dbReference>
<evidence type="ECO:0000256" key="1">
    <source>
        <dbReference type="ARBA" id="ARBA00004229"/>
    </source>
</evidence>
<evidence type="ECO:0007829" key="9">
    <source>
        <dbReference type="PDB" id="7Y7A"/>
    </source>
</evidence>
<dbReference type="OMA" id="FHYVELR"/>
<evidence type="ECO:0000256" key="2">
    <source>
        <dbReference type="ARBA" id="ARBA00022528"/>
    </source>
</evidence>
<reference evidence="7" key="1">
    <citation type="journal article" date="2019" name="Nat. Commun.">
        <title>Expansion of phycobilisome linker gene families in mesophilic red algae.</title>
        <authorList>
            <person name="Lee J."/>
            <person name="Kim D."/>
            <person name="Bhattacharya D."/>
            <person name="Yoon H.S."/>
        </authorList>
    </citation>
    <scope>NUCLEOTIDE SEQUENCE [LARGE SCALE GENOMIC DNA]</scope>
    <source>
        <strain evidence="7">CCMP 1328</strain>
    </source>
</reference>
<evidence type="ECO:0000256" key="5">
    <source>
        <dbReference type="PIRSR" id="PIRSR601344-1"/>
    </source>
</evidence>
<feature type="binding site" evidence="5">
    <location>
        <position position="179"/>
    </location>
    <ligand>
        <name>chlorophyll a</name>
        <dbReference type="ChEBI" id="CHEBI:58416"/>
        <label>1</label>
    </ligand>
</feature>
<feature type="binding site" description="axial binding residue" evidence="5">
    <location>
        <position position="90"/>
    </location>
    <ligand>
        <name>chlorophyll b</name>
        <dbReference type="ChEBI" id="CHEBI:61721"/>
        <label>1</label>
    </ligand>
    <ligandPart>
        <name>Mg</name>
        <dbReference type="ChEBI" id="CHEBI:25107"/>
    </ligandPart>
</feature>
<keyword evidence="8 9" id="KW-0002">3D-structure</keyword>
<dbReference type="SUPFAM" id="SSF103511">
    <property type="entry name" value="Chlorophyll a-b binding protein"/>
    <property type="match status" value="1"/>
</dbReference>
<keyword evidence="3" id="KW-0602">Photosynthesis</keyword>
<evidence type="ECO:0000313" key="6">
    <source>
        <dbReference type="EMBL" id="KAA8498850.1"/>
    </source>
</evidence>
<keyword evidence="5" id="KW-0157">Chromophore</keyword>
<comment type="subcellular location">
    <subcellularLocation>
        <location evidence="1">Plastid</location>
        <location evidence="1">Chloroplast</location>
    </subcellularLocation>
</comment>
<dbReference type="PDB" id="7Y7A">
    <property type="method" value="EM"/>
    <property type="resolution" value="4.30 A"/>
    <property type="chains" value="17/1o=49-222"/>
</dbReference>
<dbReference type="PANTHER" id="PTHR21649">
    <property type="entry name" value="CHLOROPHYLL A/B BINDING PROTEIN"/>
    <property type="match status" value="1"/>
</dbReference>
<feature type="binding site" description="axial binding residue" evidence="5">
    <location>
        <position position="145"/>
    </location>
    <ligand>
        <name>chlorophyll b</name>
        <dbReference type="ChEBI" id="CHEBI:61721"/>
        <label>1</label>
    </ligand>
    <ligandPart>
        <name>Mg</name>
        <dbReference type="ChEBI" id="CHEBI:25107"/>
    </ligandPart>
</feature>
<dbReference type="GO" id="GO:0016020">
    <property type="term" value="C:membrane"/>
    <property type="evidence" value="ECO:0007669"/>
    <property type="project" value="InterPro"/>
</dbReference>
<dbReference type="Proteomes" id="UP000324585">
    <property type="component" value="Unassembled WGS sequence"/>
</dbReference>
<feature type="binding site" evidence="5">
    <location>
        <position position="182"/>
    </location>
    <ligand>
        <name>chlorophyll a</name>
        <dbReference type="ChEBI" id="CHEBI:58416"/>
        <label>1</label>
    </ligand>
</feature>
<reference evidence="8 9" key="2">
    <citation type="journal article" date="2023" name="Nature">
        <title>In situ structure of the red algal phycobilisome-PSII-PSI-LHC megacomplex.</title>
        <authorList>
            <person name="You X."/>
            <person name="Zhang X."/>
            <person name="Cheng J."/>
            <person name="Xiao Y."/>
            <person name="Ma J."/>
            <person name="Sun S."/>
            <person name="Zhang X."/>
            <person name="Wang H.W."/>
            <person name="Sui S.F."/>
        </authorList>
    </citation>
    <scope>STRUCTURE BY ELECTRON MICROSCOPY (3.30 ANGSTROMS) OF 49-222</scope>
</reference>
<dbReference type="EMBL" id="VRMN01000001">
    <property type="protein sequence ID" value="KAA8498850.1"/>
    <property type="molecule type" value="Genomic_DNA"/>
</dbReference>
<feature type="binding site" evidence="5">
    <location>
        <position position="88"/>
    </location>
    <ligand>
        <name>chlorophyll a</name>
        <dbReference type="ChEBI" id="CHEBI:58416"/>
        <label>1</label>
    </ligand>
</feature>
<dbReference type="PDB" id="7Y5E">
    <property type="method" value="EM"/>
    <property type="resolution" value="3.30 A"/>
    <property type="chains" value="12/1N=49-222"/>
</dbReference>
<gene>
    <name evidence="6" type="ORF">FVE85_6435</name>
</gene>
<keyword evidence="2" id="KW-0150">Chloroplast</keyword>
<feature type="binding site" evidence="5">
    <location>
        <position position="85"/>
    </location>
    <ligand>
        <name>chlorophyll a</name>
        <dbReference type="ChEBI" id="CHEBI:58416"/>
        <label>1</label>
    </ligand>
</feature>
<evidence type="ECO:0000256" key="3">
    <source>
        <dbReference type="ARBA" id="ARBA00022531"/>
    </source>
</evidence>
<organism evidence="6 7">
    <name type="scientific">Porphyridium purpureum</name>
    <name type="common">Red alga</name>
    <name type="synonym">Porphyridium cruentum</name>
    <dbReference type="NCBI Taxonomy" id="35688"/>
    <lineage>
        <taxon>Eukaryota</taxon>
        <taxon>Rhodophyta</taxon>
        <taxon>Bangiophyceae</taxon>
        <taxon>Porphyridiales</taxon>
        <taxon>Porphyridiaceae</taxon>
        <taxon>Porphyridium</taxon>
    </lineage>
</organism>
<comment type="caution">
    <text evidence="6">The sequence shown here is derived from an EMBL/GenBank/DDBJ whole genome shotgun (WGS) entry which is preliminary data.</text>
</comment>
<dbReference type="OrthoDB" id="423598at2759"/>
<dbReference type="GO" id="GO:0016168">
    <property type="term" value="F:chlorophyll binding"/>
    <property type="evidence" value="ECO:0007669"/>
    <property type="project" value="UniProtKB-KW"/>
</dbReference>
<name>A0A5J4Z6J3_PORPP</name>
<dbReference type="EMDB" id="EMD-33658"/>
<evidence type="ECO:0007829" key="8">
    <source>
        <dbReference type="PDB" id="7Y5E"/>
    </source>
</evidence>
<protein>
    <submittedName>
        <fullName evidence="6">Chlorophyll a-b binding protein, chloroplastic</fullName>
    </submittedName>
</protein>
<dbReference type="GO" id="GO:0009765">
    <property type="term" value="P:photosynthesis, light harvesting"/>
    <property type="evidence" value="ECO:0007669"/>
    <property type="project" value="InterPro"/>
</dbReference>
<evidence type="ECO:0000313" key="7">
    <source>
        <dbReference type="Proteomes" id="UP000324585"/>
    </source>
</evidence>
<dbReference type="EMDB" id="EMD-33618"/>